<dbReference type="EMBL" id="AYTS01000139">
    <property type="protein sequence ID" value="OOP55508.1"/>
    <property type="molecule type" value="Genomic_DNA"/>
</dbReference>
<comment type="caution">
    <text evidence="1">The sequence shown here is derived from an EMBL/GenBank/DDBJ whole genome shotgun (WGS) entry which is preliminary data.</text>
</comment>
<dbReference type="STRING" id="1004156.AYP45_14305"/>
<sequence length="147" mass="16997">MKRIMKVSYAVITGIFLTLATEAVGDQSGDRFKLTEVPGGALYANGIMITYKQSFEMYRPLSLLFNHYYKCFDCHVERAFVERMNDPKLVRNFIDSMRYQINEKNIKVMLQSTGKSDYGVTGPVQEYVNEWLDRLDKEASTNKPKNN</sequence>
<proteinExistence type="predicted"/>
<evidence type="ECO:0000313" key="2">
    <source>
        <dbReference type="Proteomes" id="UP000189681"/>
    </source>
</evidence>
<dbReference type="Proteomes" id="UP000189681">
    <property type="component" value="Unassembled WGS sequence"/>
</dbReference>
<protein>
    <submittedName>
        <fullName evidence="1">Uncharacterized protein</fullName>
    </submittedName>
</protein>
<reference evidence="1 2" key="1">
    <citation type="journal article" date="2017" name="Water Res.">
        <title>Discovery and metagenomic analysis of an anammox bacterial enrichment related to Candidatus "Brocadia caroliniensis" in a full-scale glycerol-fed nitritation-denitritation separate centrate treatment process.</title>
        <authorList>
            <person name="Park H."/>
            <person name="Brotto A.C."/>
            <person name="van Loosdrecht M.C."/>
            <person name="Chandran K."/>
        </authorList>
    </citation>
    <scope>NUCLEOTIDE SEQUENCE [LARGE SCALE GENOMIC DNA]</scope>
    <source>
        <strain evidence="1">26THWARD</strain>
    </source>
</reference>
<name>A0A1V4AQU6_9BACT</name>
<accession>A0A1V4AQU6</accession>
<organism evidence="1 2">
    <name type="scientific">Candidatus Brocadia carolinensis</name>
    <dbReference type="NCBI Taxonomy" id="1004156"/>
    <lineage>
        <taxon>Bacteria</taxon>
        <taxon>Pseudomonadati</taxon>
        <taxon>Planctomycetota</taxon>
        <taxon>Candidatus Brocadiia</taxon>
        <taxon>Candidatus Brocadiales</taxon>
        <taxon>Candidatus Brocadiaceae</taxon>
        <taxon>Candidatus Brocadia</taxon>
    </lineage>
</organism>
<dbReference type="AlphaFoldDB" id="A0A1V4AQU6"/>
<evidence type="ECO:0000313" key="1">
    <source>
        <dbReference type="EMBL" id="OOP55508.1"/>
    </source>
</evidence>
<gene>
    <name evidence="1" type="ORF">AYP45_14305</name>
</gene>